<dbReference type="InterPro" id="IPR020825">
    <property type="entry name" value="Phe-tRNA_synthase-like_B3/B4"/>
</dbReference>
<dbReference type="PROSITE" id="PS51483">
    <property type="entry name" value="B5"/>
    <property type="match status" value="1"/>
</dbReference>
<dbReference type="Pfam" id="PF03147">
    <property type="entry name" value="FDX-ACB"/>
    <property type="match status" value="1"/>
</dbReference>
<organism evidence="20 21">
    <name type="scientific">Balneatrix alpica</name>
    <dbReference type="NCBI Taxonomy" id="75684"/>
    <lineage>
        <taxon>Bacteria</taxon>
        <taxon>Pseudomonadati</taxon>
        <taxon>Pseudomonadota</taxon>
        <taxon>Gammaproteobacteria</taxon>
        <taxon>Oceanospirillales</taxon>
        <taxon>Balneatrichaceae</taxon>
        <taxon>Balneatrix</taxon>
    </lineage>
</organism>
<dbReference type="SMART" id="SM00873">
    <property type="entry name" value="B3_4"/>
    <property type="match status" value="1"/>
</dbReference>
<dbReference type="Pfam" id="PF03484">
    <property type="entry name" value="B5"/>
    <property type="match status" value="1"/>
</dbReference>
<dbReference type="Gene3D" id="2.40.50.140">
    <property type="entry name" value="Nucleic acid-binding proteins"/>
    <property type="match status" value="1"/>
</dbReference>
<dbReference type="InterPro" id="IPR005146">
    <property type="entry name" value="B3/B4_tRNA-bd"/>
</dbReference>
<dbReference type="SUPFAM" id="SSF50249">
    <property type="entry name" value="Nucleic acid-binding proteins"/>
    <property type="match status" value="1"/>
</dbReference>
<sequence length="790" mass="86142">MKFSEKWLREWVNPALDAEQLVAQITLAGLEVDSVEPVAAAFTGVVVGQIVSAEPHPNADKLQVCQVSDGQQTYQVVCGAPNARAGLITAFAQIGAELPGDFKIKKAKLRQVESNGMLCSAQELGLSEDHSGIMELPVDAPVGVSLREYLKLDDVSVDVDLTPNRSDCLSIRGLAREVGVLNQVDVRELQVEPVAPSHDQVLPVELLAADACPRYLGRIIRGINPGAATPLWMQEKLRRSGLRCIDPAVDVTNYVMLELGQPMHAFDLANLHGGIRVRLAEEGETLTLLDGAEAKLNADTLVIADHQGPVAMAGIMGGEHSGINDATADIFLECAYFNPLAIAGRARRHGLHTDSSHRYERGVDPELQALAMEYATRLLLEIVGGEAGPVIVAESAEHLPKRAQVTLRKSRLAMMLATELPEAEVTAILARLGLQPQLTSDGWLTQVPSWRFDISLEVDLIEEIARVYGYNNLPSKQPTAALELPALPEAQLQLGQLRQTLIARGYQEAITFSFIEPKLQQQFDPAYQALALANPISADLAVMRTSLWPGLVKAVVYNQNRQQDRVRLFETGLRFVPTADGLVQEKMLSGVLAGSRQPEGWHGKAEALDFYDLKGDIEALLALSGQAWQWQAAEHHALHPGQSARILNAAGEELGYVGRLHPTLHQQLDVTGPLYLFELRVKVLQQGSVSAFQGVSKFPEVRRDLAVVVQDAVNFADLAQSVRRAAGEYLQDVVVFDVYAGKGVAENHKSVALGLTWQHPSRTLTDEEITTAVANVINELEQQHQAVLRS</sequence>
<dbReference type="InterPro" id="IPR004532">
    <property type="entry name" value="Phe-tRNA-ligase_IIc_bsu_bact"/>
</dbReference>
<evidence type="ECO:0000259" key="19">
    <source>
        <dbReference type="PROSITE" id="PS51483"/>
    </source>
</evidence>
<evidence type="ECO:0000256" key="14">
    <source>
        <dbReference type="ARBA" id="ARBA00049255"/>
    </source>
</evidence>
<dbReference type="PROSITE" id="PS50886">
    <property type="entry name" value="TRBD"/>
    <property type="match status" value="1"/>
</dbReference>
<dbReference type="CDD" id="cd00769">
    <property type="entry name" value="PheRS_beta_core"/>
    <property type="match status" value="1"/>
</dbReference>
<dbReference type="HAMAP" id="MF_00283">
    <property type="entry name" value="Phe_tRNA_synth_beta1"/>
    <property type="match status" value="1"/>
</dbReference>
<evidence type="ECO:0000256" key="10">
    <source>
        <dbReference type="ARBA" id="ARBA00022842"/>
    </source>
</evidence>
<keyword evidence="7 15" id="KW-0479">Metal-binding</keyword>
<evidence type="ECO:0000256" key="7">
    <source>
        <dbReference type="ARBA" id="ARBA00022723"/>
    </source>
</evidence>
<dbReference type="InterPro" id="IPR012340">
    <property type="entry name" value="NA-bd_OB-fold"/>
</dbReference>
<gene>
    <name evidence="15 20" type="primary">pheT</name>
    <name evidence="20" type="ORF">ACFFLH_03645</name>
</gene>
<dbReference type="EC" id="6.1.1.20" evidence="15"/>
<dbReference type="InterPro" id="IPR002547">
    <property type="entry name" value="tRNA-bd_dom"/>
</dbReference>
<dbReference type="Pfam" id="PF03483">
    <property type="entry name" value="B3_4"/>
    <property type="match status" value="1"/>
</dbReference>
<dbReference type="NCBIfam" id="TIGR00472">
    <property type="entry name" value="pheT_bact"/>
    <property type="match status" value="1"/>
</dbReference>
<proteinExistence type="inferred from homology"/>
<evidence type="ECO:0000313" key="20">
    <source>
        <dbReference type="EMBL" id="MFB9885499.1"/>
    </source>
</evidence>
<evidence type="ECO:0000256" key="8">
    <source>
        <dbReference type="ARBA" id="ARBA00022741"/>
    </source>
</evidence>
<dbReference type="InterPro" id="IPR045864">
    <property type="entry name" value="aa-tRNA-synth_II/BPL/LPL"/>
</dbReference>
<dbReference type="InterPro" id="IPR005121">
    <property type="entry name" value="Fdx_antiC-bd"/>
</dbReference>
<evidence type="ECO:0000256" key="6">
    <source>
        <dbReference type="ARBA" id="ARBA00022598"/>
    </source>
</evidence>
<keyword evidence="4 15" id="KW-0963">Cytoplasm</keyword>
<keyword evidence="13 15" id="KW-0030">Aminoacyl-tRNA synthetase</keyword>
<feature type="domain" description="B5" evidence="19">
    <location>
        <begin position="400"/>
        <end position="475"/>
    </location>
</feature>
<evidence type="ECO:0000256" key="1">
    <source>
        <dbReference type="ARBA" id="ARBA00004496"/>
    </source>
</evidence>
<feature type="binding site" evidence="15">
    <location>
        <position position="453"/>
    </location>
    <ligand>
        <name>Mg(2+)</name>
        <dbReference type="ChEBI" id="CHEBI:18420"/>
        <note>shared with alpha subunit</note>
    </ligand>
</feature>
<evidence type="ECO:0000256" key="15">
    <source>
        <dbReference type="HAMAP-Rule" id="MF_00283"/>
    </source>
</evidence>
<dbReference type="SUPFAM" id="SSF46955">
    <property type="entry name" value="Putative DNA-binding domain"/>
    <property type="match status" value="1"/>
</dbReference>
<keyword evidence="5 16" id="KW-0820">tRNA-binding</keyword>
<dbReference type="Gene3D" id="3.30.70.380">
    <property type="entry name" value="Ferrodoxin-fold anticodon-binding domain"/>
    <property type="match status" value="1"/>
</dbReference>
<dbReference type="InterPro" id="IPR036690">
    <property type="entry name" value="Fdx_antiC-bd_sf"/>
</dbReference>
<feature type="binding site" evidence="15">
    <location>
        <position position="462"/>
    </location>
    <ligand>
        <name>Mg(2+)</name>
        <dbReference type="ChEBI" id="CHEBI:18420"/>
        <note>shared with alpha subunit</note>
    </ligand>
</feature>
<dbReference type="InterPro" id="IPR005147">
    <property type="entry name" value="tRNA_synthase_B5-dom"/>
</dbReference>
<dbReference type="InterPro" id="IPR041616">
    <property type="entry name" value="PheRS_beta_core"/>
</dbReference>
<feature type="domain" description="FDX-ACB" evidence="18">
    <location>
        <begin position="696"/>
        <end position="789"/>
    </location>
</feature>
<comment type="catalytic activity">
    <reaction evidence="14 15">
        <text>tRNA(Phe) + L-phenylalanine + ATP = L-phenylalanyl-tRNA(Phe) + AMP + diphosphate + H(+)</text>
        <dbReference type="Rhea" id="RHEA:19413"/>
        <dbReference type="Rhea" id="RHEA-COMP:9668"/>
        <dbReference type="Rhea" id="RHEA-COMP:9699"/>
        <dbReference type="ChEBI" id="CHEBI:15378"/>
        <dbReference type="ChEBI" id="CHEBI:30616"/>
        <dbReference type="ChEBI" id="CHEBI:33019"/>
        <dbReference type="ChEBI" id="CHEBI:58095"/>
        <dbReference type="ChEBI" id="CHEBI:78442"/>
        <dbReference type="ChEBI" id="CHEBI:78531"/>
        <dbReference type="ChEBI" id="CHEBI:456215"/>
        <dbReference type="EC" id="6.1.1.20"/>
    </reaction>
</comment>
<dbReference type="SUPFAM" id="SSF54991">
    <property type="entry name" value="Anticodon-binding domain of PheRS"/>
    <property type="match status" value="1"/>
</dbReference>
<evidence type="ECO:0000256" key="2">
    <source>
        <dbReference type="ARBA" id="ARBA00008653"/>
    </source>
</evidence>
<evidence type="ECO:0000256" key="11">
    <source>
        <dbReference type="ARBA" id="ARBA00022884"/>
    </source>
</evidence>
<feature type="domain" description="TRNA-binding" evidence="17">
    <location>
        <begin position="39"/>
        <end position="147"/>
    </location>
</feature>
<evidence type="ECO:0000256" key="9">
    <source>
        <dbReference type="ARBA" id="ARBA00022840"/>
    </source>
</evidence>
<keyword evidence="21" id="KW-1185">Reference proteome</keyword>
<keyword evidence="10 15" id="KW-0460">Magnesium</keyword>
<comment type="subcellular location">
    <subcellularLocation>
        <location evidence="1 15">Cytoplasm</location>
    </subcellularLocation>
</comment>
<keyword evidence="6 15" id="KW-0436">Ligase</keyword>
<evidence type="ECO:0000256" key="16">
    <source>
        <dbReference type="PROSITE-ProRule" id="PRU00209"/>
    </source>
</evidence>
<evidence type="ECO:0000256" key="3">
    <source>
        <dbReference type="ARBA" id="ARBA00011209"/>
    </source>
</evidence>
<evidence type="ECO:0000256" key="5">
    <source>
        <dbReference type="ARBA" id="ARBA00022555"/>
    </source>
</evidence>
<dbReference type="Proteomes" id="UP001589628">
    <property type="component" value="Unassembled WGS sequence"/>
</dbReference>
<dbReference type="Gene3D" id="3.50.40.10">
    <property type="entry name" value="Phenylalanyl-trna Synthetase, Chain B, domain 3"/>
    <property type="match status" value="1"/>
</dbReference>
<keyword evidence="9 15" id="KW-0067">ATP-binding</keyword>
<dbReference type="SMART" id="SM00874">
    <property type="entry name" value="B5"/>
    <property type="match status" value="1"/>
</dbReference>
<protein>
    <recommendedName>
        <fullName evidence="15">Phenylalanine--tRNA ligase beta subunit</fullName>
        <ecNumber evidence="15">6.1.1.20</ecNumber>
    </recommendedName>
    <alternativeName>
        <fullName evidence="15">Phenylalanyl-tRNA synthetase beta subunit</fullName>
        <shortName evidence="15">PheRS</shortName>
    </alternativeName>
</protein>
<keyword evidence="11 16" id="KW-0694">RNA-binding</keyword>
<feature type="binding site" evidence="15">
    <location>
        <position position="459"/>
    </location>
    <ligand>
        <name>Mg(2+)</name>
        <dbReference type="ChEBI" id="CHEBI:18420"/>
        <note>shared with alpha subunit</note>
    </ligand>
</feature>
<feature type="binding site" evidence="15">
    <location>
        <position position="463"/>
    </location>
    <ligand>
        <name>Mg(2+)</name>
        <dbReference type="ChEBI" id="CHEBI:18420"/>
        <note>shared with alpha subunit</note>
    </ligand>
</feature>
<dbReference type="EMBL" id="JBHLZN010000001">
    <property type="protein sequence ID" value="MFB9885499.1"/>
    <property type="molecule type" value="Genomic_DNA"/>
</dbReference>
<dbReference type="GO" id="GO:0004826">
    <property type="term" value="F:phenylalanine-tRNA ligase activity"/>
    <property type="evidence" value="ECO:0007669"/>
    <property type="project" value="UniProtKB-EC"/>
</dbReference>
<dbReference type="InterPro" id="IPR033714">
    <property type="entry name" value="tRNA_bind_bactPheRS"/>
</dbReference>
<evidence type="ECO:0000259" key="17">
    <source>
        <dbReference type="PROSITE" id="PS50886"/>
    </source>
</evidence>
<dbReference type="Pfam" id="PF17759">
    <property type="entry name" value="tRNA_synthFbeta"/>
    <property type="match status" value="1"/>
</dbReference>
<keyword evidence="8 15" id="KW-0547">Nucleotide-binding</keyword>
<comment type="subunit">
    <text evidence="3 15">Tetramer of two alpha and two beta subunits.</text>
</comment>
<evidence type="ECO:0000256" key="12">
    <source>
        <dbReference type="ARBA" id="ARBA00022917"/>
    </source>
</evidence>
<dbReference type="PANTHER" id="PTHR10947:SF0">
    <property type="entry name" value="PHENYLALANINE--TRNA LIGASE BETA SUBUNIT"/>
    <property type="match status" value="1"/>
</dbReference>
<keyword evidence="12 15" id="KW-0648">Protein biosynthesis</keyword>
<dbReference type="NCBIfam" id="NF045760">
    <property type="entry name" value="YtpR"/>
    <property type="match status" value="1"/>
</dbReference>
<name>A0ABV5ZAC6_9GAMM</name>
<accession>A0ABV5ZAC6</accession>
<dbReference type="InterPro" id="IPR045060">
    <property type="entry name" value="Phe-tRNA-ligase_IIc_bsu"/>
</dbReference>
<dbReference type="Pfam" id="PF01588">
    <property type="entry name" value="tRNA_bind"/>
    <property type="match status" value="1"/>
</dbReference>
<comment type="caution">
    <text evidence="20">The sequence shown here is derived from an EMBL/GenBank/DDBJ whole genome shotgun (WGS) entry which is preliminary data.</text>
</comment>
<dbReference type="PROSITE" id="PS51447">
    <property type="entry name" value="FDX_ACB"/>
    <property type="match status" value="1"/>
</dbReference>
<evidence type="ECO:0000313" key="21">
    <source>
        <dbReference type="Proteomes" id="UP001589628"/>
    </source>
</evidence>
<dbReference type="InterPro" id="IPR009061">
    <property type="entry name" value="DNA-bd_dom_put_sf"/>
</dbReference>
<reference evidence="20 21" key="1">
    <citation type="submission" date="2024-09" db="EMBL/GenBank/DDBJ databases">
        <authorList>
            <person name="Sun Q."/>
            <person name="Mori K."/>
        </authorList>
    </citation>
    <scope>NUCLEOTIDE SEQUENCE [LARGE SCALE GENOMIC DNA]</scope>
    <source>
        <strain evidence="20 21">ATCC 51285</strain>
    </source>
</reference>
<dbReference type="CDD" id="cd02796">
    <property type="entry name" value="tRNA_bind_bactPheRS"/>
    <property type="match status" value="1"/>
</dbReference>
<dbReference type="Gene3D" id="3.30.56.10">
    <property type="match status" value="2"/>
</dbReference>
<comment type="cofactor">
    <cofactor evidence="15">
        <name>Mg(2+)</name>
        <dbReference type="ChEBI" id="CHEBI:18420"/>
    </cofactor>
    <text evidence="15">Binds 2 magnesium ions per tetramer.</text>
</comment>
<evidence type="ECO:0000259" key="18">
    <source>
        <dbReference type="PROSITE" id="PS51447"/>
    </source>
</evidence>
<comment type="similarity">
    <text evidence="2 15">Belongs to the phenylalanyl-tRNA synthetase beta subunit family. Type 1 subfamily.</text>
</comment>
<dbReference type="PANTHER" id="PTHR10947">
    <property type="entry name" value="PHENYLALANYL-TRNA SYNTHETASE BETA CHAIN AND LEUCINE-RICH REPEAT-CONTAINING PROTEIN 47"/>
    <property type="match status" value="1"/>
</dbReference>
<evidence type="ECO:0000256" key="4">
    <source>
        <dbReference type="ARBA" id="ARBA00022490"/>
    </source>
</evidence>
<dbReference type="SUPFAM" id="SSF56037">
    <property type="entry name" value="PheT/TilS domain"/>
    <property type="match status" value="1"/>
</dbReference>
<evidence type="ECO:0000256" key="13">
    <source>
        <dbReference type="ARBA" id="ARBA00023146"/>
    </source>
</evidence>
<dbReference type="SUPFAM" id="SSF55681">
    <property type="entry name" value="Class II aaRS and biotin synthetases"/>
    <property type="match status" value="1"/>
</dbReference>
<dbReference type="RefSeq" id="WP_027313595.1">
    <property type="nucleotide sequence ID" value="NZ_JBHLZN010000001.1"/>
</dbReference>
<dbReference type="Gene3D" id="3.30.930.10">
    <property type="entry name" value="Bira Bifunctional Protein, Domain 2"/>
    <property type="match status" value="1"/>
</dbReference>
<dbReference type="SMART" id="SM00896">
    <property type="entry name" value="FDX-ACB"/>
    <property type="match status" value="1"/>
</dbReference>